<feature type="region of interest" description="Disordered" evidence="5">
    <location>
        <begin position="303"/>
        <end position="322"/>
    </location>
</feature>
<keyword evidence="3" id="KW-0963">Cytoplasm</keyword>
<gene>
    <name evidence="6" type="ORF">BBJ29_001528</name>
    <name evidence="7" type="ORF">BBP00_00002367</name>
</gene>
<proteinExistence type="predicted"/>
<evidence type="ECO:0000256" key="2">
    <source>
        <dbReference type="ARBA" id="ARBA00004496"/>
    </source>
</evidence>
<dbReference type="InterPro" id="IPR037895">
    <property type="entry name" value="NUDCD1"/>
</dbReference>
<evidence type="ECO:0000256" key="1">
    <source>
        <dbReference type="ARBA" id="ARBA00004123"/>
    </source>
</evidence>
<feature type="compositionally biased region" description="Basic and acidic residues" evidence="5">
    <location>
        <begin position="305"/>
        <end position="316"/>
    </location>
</feature>
<dbReference type="PANTHER" id="PTHR21664:SF1">
    <property type="entry name" value="NUDC DOMAIN-CONTAINING PROTEIN 1"/>
    <property type="match status" value="1"/>
</dbReference>
<dbReference type="Proteomes" id="UP000277300">
    <property type="component" value="Unassembled WGS sequence"/>
</dbReference>
<evidence type="ECO:0000256" key="3">
    <source>
        <dbReference type="ARBA" id="ARBA00022490"/>
    </source>
</evidence>
<keyword evidence="4" id="KW-0539">Nucleus</keyword>
<reference evidence="8 9" key="1">
    <citation type="submission" date="2018-07" db="EMBL/GenBank/DDBJ databases">
        <title>Genome sequencing of oomycete isolates from Chile give support for New Zealand origin for Phytophthora kernoviae and make available the first Nothophytophthora sp. genome.</title>
        <authorList>
            <person name="Studholme D.J."/>
            <person name="Sanfuentes E."/>
            <person name="Panda P."/>
            <person name="Hill R."/>
            <person name="Sambles C."/>
            <person name="Grant M."/>
            <person name="Williams N.M."/>
            <person name="Mcdougal R.L."/>
        </authorList>
    </citation>
    <scope>NUCLEOTIDE SEQUENCE [LARGE SCALE GENOMIC DNA]</scope>
    <source>
        <strain evidence="7">Chile6</strain>
        <strain evidence="6">Chile7</strain>
    </source>
</reference>
<dbReference type="Proteomes" id="UP000284657">
    <property type="component" value="Unassembled WGS sequence"/>
</dbReference>
<evidence type="ECO:0000256" key="4">
    <source>
        <dbReference type="ARBA" id="ARBA00023242"/>
    </source>
</evidence>
<comment type="subcellular location">
    <subcellularLocation>
        <location evidence="2">Cytoplasm</location>
    </subcellularLocation>
    <subcellularLocation>
        <location evidence="1">Nucleus</location>
    </subcellularLocation>
</comment>
<evidence type="ECO:0000313" key="8">
    <source>
        <dbReference type="Proteomes" id="UP000277300"/>
    </source>
</evidence>
<dbReference type="GO" id="GO:0005737">
    <property type="term" value="C:cytoplasm"/>
    <property type="evidence" value="ECO:0007669"/>
    <property type="project" value="UniProtKB-SubCell"/>
</dbReference>
<evidence type="ECO:0000313" key="7">
    <source>
        <dbReference type="EMBL" id="RLN66179.1"/>
    </source>
</evidence>
<evidence type="ECO:0000256" key="5">
    <source>
        <dbReference type="SAM" id="MobiDB-lite"/>
    </source>
</evidence>
<evidence type="ECO:0000313" key="9">
    <source>
        <dbReference type="Proteomes" id="UP000284657"/>
    </source>
</evidence>
<dbReference type="PANTHER" id="PTHR21664">
    <property type="entry name" value="CHRONIC MYELOGENOUS LEUKEMIA TUMOR ANTIGEN 66"/>
    <property type="match status" value="1"/>
</dbReference>
<dbReference type="AlphaFoldDB" id="A0A3F2RZ06"/>
<organism evidence="7 8">
    <name type="scientific">Phytophthora kernoviae</name>
    <dbReference type="NCBI Taxonomy" id="325452"/>
    <lineage>
        <taxon>Eukaryota</taxon>
        <taxon>Sar</taxon>
        <taxon>Stramenopiles</taxon>
        <taxon>Oomycota</taxon>
        <taxon>Peronosporomycetes</taxon>
        <taxon>Peronosporales</taxon>
        <taxon>Peronosporaceae</taxon>
        <taxon>Phytophthora</taxon>
    </lineage>
</organism>
<dbReference type="EMBL" id="MBDO02000040">
    <property type="protein sequence ID" value="RLN66179.1"/>
    <property type="molecule type" value="Genomic_DNA"/>
</dbReference>
<dbReference type="EMBL" id="MBAD02002325">
    <property type="protein sequence ID" value="RLN48295.1"/>
    <property type="molecule type" value="Genomic_DNA"/>
</dbReference>
<protein>
    <submittedName>
        <fullName evidence="7">Uncharacterized protein</fullName>
    </submittedName>
</protein>
<dbReference type="GO" id="GO:0005634">
    <property type="term" value="C:nucleus"/>
    <property type="evidence" value="ECO:0007669"/>
    <property type="project" value="UniProtKB-SubCell"/>
</dbReference>
<sequence>MQVDRTLIDKDFDRYVLATDGVTKHITTLPNEVLIPLDAGQSMRKAQWESRVHYNALSADPFLSKSFGASVAYFVNAEYELMQVVDRKTDGTRLEKVFSFPILTGRQENVTLQVAGKSLVVYCDGHGTLHFLKAESDQLGAKWSVVYECAPWGVMPLLLLGASYDELDQHIHAVVAQPLAGSEADGAFRLSMVGVFTPASSGGMEVDSGCVGLEHTTAGIAVVSELPTYISFSGPEMVLLVEGTHQLLMELMAKKQVQTTVDEAVRVIDRSSPHKRPHTEDELDEDEMAVLLSKLPRAGIGFHGDISKPKEPHELASSDLNKPLSERFQKKESIGSSQDRPLEVPTAESILSGFEECDNGDLNAKAVLLLVSIEQKVVQEQLDIDCRNFQFLCPSAGVDGASDFSSTLLFRNDVHGLIYELNVAVARLKLRQSATLPAFGFVQASKQEKKFMTFHPSGSLACIGEFERRLFVYQGRSSPEELKSHTRKQHVVELGNQQLLGLRIVNDDTILVLTSAELYSIGVPVQS</sequence>
<comment type="caution">
    <text evidence="7">The sequence shown here is derived from an EMBL/GenBank/DDBJ whole genome shotgun (WGS) entry which is preliminary data.</text>
</comment>
<evidence type="ECO:0000313" key="6">
    <source>
        <dbReference type="EMBL" id="RLN48295.1"/>
    </source>
</evidence>
<name>A0A3F2RZ06_9STRA</name>
<accession>A0A3F2RZ06</accession>
<dbReference type="OrthoDB" id="2148490at2759"/>